<dbReference type="Proteomes" id="UP001056120">
    <property type="component" value="Linkage Group LG20"/>
</dbReference>
<comment type="caution">
    <text evidence="1">The sequence shown here is derived from an EMBL/GenBank/DDBJ whole genome shotgun (WGS) entry which is preliminary data.</text>
</comment>
<name>A0ACB9DB07_9ASTR</name>
<sequence>MNPSGGITSPTKHPTEPTTCVESDIHPNSGCSTDEGEGSRGQSEVQVPSPPRNTENSANLRGSVQGSDPPFENRLLNSSILAVWKRQEQWCAKSFTPTGDVTVMDTEMDGLKHTANPANIQVLDNGYGMFSPRKDRNDIQSIVWDSSNGHYNLSGGIQGCGTAPKVCLDYNYCIEYVESDDENGTTQFFAAQMKVGMPKVPNPTFSQSSK</sequence>
<gene>
    <name evidence="1" type="ORF">L1987_61371</name>
</gene>
<reference evidence="1 2" key="2">
    <citation type="journal article" date="2022" name="Mol. Ecol. Resour.">
        <title>The genomes of chicory, endive, great burdock and yacon provide insights into Asteraceae paleo-polyploidization history and plant inulin production.</title>
        <authorList>
            <person name="Fan W."/>
            <person name="Wang S."/>
            <person name="Wang H."/>
            <person name="Wang A."/>
            <person name="Jiang F."/>
            <person name="Liu H."/>
            <person name="Zhao H."/>
            <person name="Xu D."/>
            <person name="Zhang Y."/>
        </authorList>
    </citation>
    <scope>NUCLEOTIDE SEQUENCE [LARGE SCALE GENOMIC DNA]</scope>
    <source>
        <strain evidence="2">cv. Yunnan</strain>
        <tissue evidence="1">Leaves</tissue>
    </source>
</reference>
<organism evidence="1 2">
    <name type="scientific">Smallanthus sonchifolius</name>
    <dbReference type="NCBI Taxonomy" id="185202"/>
    <lineage>
        <taxon>Eukaryota</taxon>
        <taxon>Viridiplantae</taxon>
        <taxon>Streptophyta</taxon>
        <taxon>Embryophyta</taxon>
        <taxon>Tracheophyta</taxon>
        <taxon>Spermatophyta</taxon>
        <taxon>Magnoliopsida</taxon>
        <taxon>eudicotyledons</taxon>
        <taxon>Gunneridae</taxon>
        <taxon>Pentapetalae</taxon>
        <taxon>asterids</taxon>
        <taxon>campanulids</taxon>
        <taxon>Asterales</taxon>
        <taxon>Asteraceae</taxon>
        <taxon>Asteroideae</taxon>
        <taxon>Heliantheae alliance</taxon>
        <taxon>Millerieae</taxon>
        <taxon>Smallanthus</taxon>
    </lineage>
</organism>
<reference evidence="2" key="1">
    <citation type="journal article" date="2022" name="Mol. Ecol. Resour.">
        <title>The genomes of chicory, endive, great burdock and yacon provide insights into Asteraceae palaeo-polyploidization history and plant inulin production.</title>
        <authorList>
            <person name="Fan W."/>
            <person name="Wang S."/>
            <person name="Wang H."/>
            <person name="Wang A."/>
            <person name="Jiang F."/>
            <person name="Liu H."/>
            <person name="Zhao H."/>
            <person name="Xu D."/>
            <person name="Zhang Y."/>
        </authorList>
    </citation>
    <scope>NUCLEOTIDE SEQUENCE [LARGE SCALE GENOMIC DNA]</scope>
    <source>
        <strain evidence="2">cv. Yunnan</strain>
    </source>
</reference>
<keyword evidence="2" id="KW-1185">Reference proteome</keyword>
<accession>A0ACB9DB07</accession>
<protein>
    <submittedName>
        <fullName evidence="1">Uncharacterized protein</fullName>
    </submittedName>
</protein>
<dbReference type="EMBL" id="CM042037">
    <property type="protein sequence ID" value="KAI3743660.1"/>
    <property type="molecule type" value="Genomic_DNA"/>
</dbReference>
<proteinExistence type="predicted"/>
<evidence type="ECO:0000313" key="2">
    <source>
        <dbReference type="Proteomes" id="UP001056120"/>
    </source>
</evidence>
<evidence type="ECO:0000313" key="1">
    <source>
        <dbReference type="EMBL" id="KAI3743660.1"/>
    </source>
</evidence>